<gene>
    <name evidence="16" type="primary">rhbdf1b</name>
</gene>
<feature type="region of interest" description="Disordered" evidence="12">
    <location>
        <begin position="1"/>
        <end position="77"/>
    </location>
</feature>
<comment type="function">
    <text evidence="1 11">Regulates ADAM17 protease, a sheddase of the epidermal growth factor (EGF) receptor ligands and TNF, thereby plays a role in sleep, cell survival, proliferation, migration and inflammation. Does not exhibit any protease activity on its own.</text>
</comment>
<dbReference type="InterPro" id="IPR035952">
    <property type="entry name" value="Rhomboid-like_sf"/>
</dbReference>
<evidence type="ECO:0000256" key="8">
    <source>
        <dbReference type="ARBA" id="ARBA00023034"/>
    </source>
</evidence>
<feature type="transmembrane region" description="Helical" evidence="11">
    <location>
        <begin position="663"/>
        <end position="684"/>
    </location>
</feature>
<evidence type="ECO:0000256" key="3">
    <source>
        <dbReference type="ARBA" id="ARBA00004653"/>
    </source>
</evidence>
<feature type="compositionally biased region" description="Basic and acidic residues" evidence="12">
    <location>
        <begin position="293"/>
        <end position="304"/>
    </location>
</feature>
<dbReference type="Gene3D" id="1.20.1540.10">
    <property type="entry name" value="Rhomboid-like"/>
    <property type="match status" value="1"/>
</dbReference>
<evidence type="ECO:0000259" key="13">
    <source>
        <dbReference type="Pfam" id="PF01694"/>
    </source>
</evidence>
<dbReference type="AlphaFoldDB" id="A0A6P3WBI2"/>
<feature type="transmembrane region" description="Helical" evidence="11">
    <location>
        <begin position="696"/>
        <end position="718"/>
    </location>
</feature>
<evidence type="ECO:0000256" key="11">
    <source>
        <dbReference type="RuleBase" id="RU369051"/>
    </source>
</evidence>
<name>A0A6P3WBI2_CLUHA</name>
<feature type="domain" description="Peptidase S54 rhomboid" evidence="13">
    <location>
        <begin position="658"/>
        <end position="794"/>
    </location>
</feature>
<feature type="region of interest" description="Disordered" evidence="12">
    <location>
        <begin position="293"/>
        <end position="313"/>
    </location>
</feature>
<comment type="subcellular location">
    <subcellularLocation>
        <location evidence="2 11">Endoplasmic reticulum membrane</location>
        <topology evidence="2 11">Multi-pass membrane protein</topology>
    </subcellularLocation>
    <subcellularLocation>
        <location evidence="3">Golgi apparatus membrane</location>
        <topology evidence="3">Multi-pass membrane protein</topology>
    </subcellularLocation>
</comment>
<feature type="transmembrane region" description="Helical" evidence="11">
    <location>
        <begin position="777"/>
        <end position="799"/>
    </location>
</feature>
<organism evidence="15 16">
    <name type="scientific">Clupea harengus</name>
    <name type="common">Atlantic herring</name>
    <dbReference type="NCBI Taxonomy" id="7950"/>
    <lineage>
        <taxon>Eukaryota</taxon>
        <taxon>Metazoa</taxon>
        <taxon>Chordata</taxon>
        <taxon>Craniata</taxon>
        <taxon>Vertebrata</taxon>
        <taxon>Euteleostomi</taxon>
        <taxon>Actinopterygii</taxon>
        <taxon>Neopterygii</taxon>
        <taxon>Teleostei</taxon>
        <taxon>Clupei</taxon>
        <taxon>Clupeiformes</taxon>
        <taxon>Clupeoidei</taxon>
        <taxon>Clupeidae</taxon>
        <taxon>Clupea</taxon>
    </lineage>
</organism>
<proteinExistence type="inferred from homology"/>
<dbReference type="Pfam" id="PF01694">
    <property type="entry name" value="Rhomboid"/>
    <property type="match status" value="1"/>
</dbReference>
<dbReference type="InterPro" id="IPR022241">
    <property type="entry name" value="iRhom1_2_N"/>
</dbReference>
<dbReference type="GO" id="GO:0042058">
    <property type="term" value="P:regulation of epidermal growth factor receptor signaling pathway"/>
    <property type="evidence" value="ECO:0007669"/>
    <property type="project" value="UniProtKB-UniRule"/>
</dbReference>
<dbReference type="OrthoDB" id="2146116at2759"/>
<evidence type="ECO:0000256" key="6">
    <source>
        <dbReference type="ARBA" id="ARBA00022824"/>
    </source>
</evidence>
<dbReference type="Pfam" id="PF12595">
    <property type="entry name" value="iRhom1-2_N"/>
    <property type="match status" value="1"/>
</dbReference>
<feature type="transmembrane region" description="Helical" evidence="11">
    <location>
        <begin position="811"/>
        <end position="832"/>
    </location>
</feature>
<evidence type="ECO:0000256" key="12">
    <source>
        <dbReference type="SAM" id="MobiDB-lite"/>
    </source>
</evidence>
<dbReference type="PANTHER" id="PTHR45965:SF4">
    <property type="entry name" value="INACTIVE RHOMBOID PROTEIN 1"/>
    <property type="match status" value="1"/>
</dbReference>
<keyword evidence="15" id="KW-1185">Reference proteome</keyword>
<keyword evidence="5 11" id="KW-0812">Transmembrane</keyword>
<dbReference type="SUPFAM" id="SSF144091">
    <property type="entry name" value="Rhomboid-like"/>
    <property type="match status" value="1"/>
</dbReference>
<dbReference type="PANTHER" id="PTHR45965">
    <property type="entry name" value="INACTIVE RHOMBOID PROTEIN"/>
    <property type="match status" value="1"/>
</dbReference>
<dbReference type="GeneID" id="105910197"/>
<evidence type="ECO:0000259" key="14">
    <source>
        <dbReference type="Pfam" id="PF12595"/>
    </source>
</evidence>
<dbReference type="KEGG" id="char:105910197"/>
<keyword evidence="6 11" id="KW-0256">Endoplasmic reticulum</keyword>
<evidence type="ECO:0000256" key="4">
    <source>
        <dbReference type="ARBA" id="ARBA00009045"/>
    </source>
</evidence>
<dbReference type="GO" id="GO:0004252">
    <property type="term" value="F:serine-type endopeptidase activity"/>
    <property type="evidence" value="ECO:0007669"/>
    <property type="project" value="InterPro"/>
</dbReference>
<dbReference type="Proteomes" id="UP000515152">
    <property type="component" value="Chromosome 23"/>
</dbReference>
<keyword evidence="7 11" id="KW-1133">Transmembrane helix</keyword>
<dbReference type="GO" id="GO:0000139">
    <property type="term" value="C:Golgi membrane"/>
    <property type="evidence" value="ECO:0007669"/>
    <property type="project" value="UniProtKB-SubCell"/>
</dbReference>
<dbReference type="FunFam" id="1.20.1540.10:FF:000001">
    <property type="entry name" value="Putative inactive rhomboid protein 1"/>
    <property type="match status" value="1"/>
</dbReference>
<dbReference type="GO" id="GO:0005789">
    <property type="term" value="C:endoplasmic reticulum membrane"/>
    <property type="evidence" value="ECO:0007669"/>
    <property type="project" value="UniProtKB-SubCell"/>
</dbReference>
<dbReference type="InterPro" id="IPR022764">
    <property type="entry name" value="Peptidase_S54_rhomboid_dom"/>
</dbReference>
<evidence type="ECO:0000256" key="10">
    <source>
        <dbReference type="ARBA" id="ARBA00023180"/>
    </source>
</evidence>
<feature type="transmembrane region" description="Helical" evidence="11">
    <location>
        <begin position="754"/>
        <end position="771"/>
    </location>
</feature>
<feature type="domain" description="Inactive rhomboid protein 1/2 N-terminal" evidence="14">
    <location>
        <begin position="97"/>
        <end position="290"/>
    </location>
</feature>
<dbReference type="InterPro" id="IPR051512">
    <property type="entry name" value="Inactive_Rhomboid"/>
</dbReference>
<keyword evidence="8" id="KW-0333">Golgi apparatus</keyword>
<comment type="caution">
    <text evidence="11">Lacks conserved residue(s) required for the propagation of feature annotation.</text>
</comment>
<protein>
    <recommendedName>
        <fullName evidence="11">Inactive rhomboid protein</fullName>
        <shortName evidence="11">iRhom</shortName>
    </recommendedName>
    <alternativeName>
        <fullName evidence="11">Rhomboid family member</fullName>
    </alternativeName>
    <alternativeName>
        <fullName evidence="11">Rhomboid veinlet-like protein</fullName>
    </alternativeName>
</protein>
<feature type="transmembrane region" description="Helical" evidence="11">
    <location>
        <begin position="724"/>
        <end position="742"/>
    </location>
</feature>
<dbReference type="CTD" id="563403"/>
<evidence type="ECO:0000256" key="7">
    <source>
        <dbReference type="ARBA" id="ARBA00022989"/>
    </source>
</evidence>
<evidence type="ECO:0000313" key="16">
    <source>
        <dbReference type="RefSeq" id="XP_012694337.2"/>
    </source>
</evidence>
<evidence type="ECO:0000256" key="1">
    <source>
        <dbReference type="ARBA" id="ARBA00002661"/>
    </source>
</evidence>
<evidence type="ECO:0000313" key="15">
    <source>
        <dbReference type="Proteomes" id="UP000515152"/>
    </source>
</evidence>
<dbReference type="RefSeq" id="XP_012694337.2">
    <property type="nucleotide sequence ID" value="XM_012838883.3"/>
</dbReference>
<comment type="similarity">
    <text evidence="4 11">Belongs to the peptidase S54 family.</text>
</comment>
<evidence type="ECO:0000256" key="2">
    <source>
        <dbReference type="ARBA" id="ARBA00004477"/>
    </source>
</evidence>
<reference evidence="16" key="1">
    <citation type="submission" date="2025-08" db="UniProtKB">
        <authorList>
            <consortium name="RefSeq"/>
        </authorList>
    </citation>
    <scope>IDENTIFICATION</scope>
</reference>
<evidence type="ECO:0000256" key="9">
    <source>
        <dbReference type="ARBA" id="ARBA00023136"/>
    </source>
</evidence>
<accession>A0A6P3WBI2</accession>
<sequence>MAEPEQPERSGSSSLQRKKPPWLKLDIPDTQLSLDEPPAFVQPVKRGAFSRSASMPAEHTHHGYPAYEPADPRRPPLQRQASITQTIKRGTADWFGVSKDGEATQRWQRKSLRHCSLRYGKLKPQVIREMDLSSQDNLSMTSTETPPPLYVPPAQHGMQKIVDPLARGRAFRMVEEVDGFSVPQTPITPGAASLCSFTSSRSGFGRPPRRRKRESVAKMSFRAAAALVKGRSLREGTHRRTHRRSFTPASFLEEDTVDFPDELDTSFFTRDGLLQEELSTYADEVFETPSEADIKEAEASKVSEESELTGSALERSELERSHLMMPLERGWRKGKEGPLVQPKMRLRQEVVSLSGQQRRGQRIVVPVQKLFAREKRPYGLGMVGRLTNRTYRKRIDSYVKRQIEDMDDHRPFFTYWITFVHLLITILSVCIYGIAPVGFSQHETVDSVLRNKGVYENVKFVQQENFWVGPSSEALIHLGAKFSPCMRRDQEVHELIQEKREQERHSACCVRNDRSGCLQTSQEECSSTLAVWVKWPNHPSAPILDGKVRQYGSVCHQDPRICLEPASVSPHEWPDDITKWPICTRYNTGNHTNLPHIDCAITGRPCCIGTKGRCEITSREYCDFMRGSFHEEATLCSQVHCMDDVCGLLPFLNPEIPDQFYRLWLSLFLHAGILHCLVSMFFQMTILRDLEKLAGWLRISIIYILSGVTGNLASAIFLPYRAEVGPAGSQFGILACLFVELFQSWQILASPWRAFAKLLCVVLFLFAFGLLPWIDNFAHVCGFVSGFFLSFAFLPYISYGRADMYRKRCQIMASLTFFLGLLAGFVVLFYVYPVKCEWCELLTCIPLTDKFCEKYDLNAHLH</sequence>
<dbReference type="GO" id="GO:0050709">
    <property type="term" value="P:negative regulation of protein secretion"/>
    <property type="evidence" value="ECO:0007669"/>
    <property type="project" value="UniProtKB-UniRule"/>
</dbReference>
<keyword evidence="10" id="KW-0325">Glycoprotein</keyword>
<keyword evidence="9 11" id="KW-0472">Membrane</keyword>
<evidence type="ECO:0000256" key="5">
    <source>
        <dbReference type="ARBA" id="ARBA00022692"/>
    </source>
</evidence>